<organism evidence="1 2">
    <name type="scientific">Streptomyces ortus</name>
    <dbReference type="NCBI Taxonomy" id="2867268"/>
    <lineage>
        <taxon>Bacteria</taxon>
        <taxon>Bacillati</taxon>
        <taxon>Actinomycetota</taxon>
        <taxon>Actinomycetes</taxon>
        <taxon>Kitasatosporales</taxon>
        <taxon>Streptomycetaceae</taxon>
        <taxon>Streptomyces</taxon>
    </lineage>
</organism>
<protein>
    <submittedName>
        <fullName evidence="1">Uncharacterized protein</fullName>
    </submittedName>
</protein>
<comment type="caution">
    <text evidence="1">The sequence shown here is derived from an EMBL/GenBank/DDBJ whole genome shotgun (WGS) entry which is preliminary data.</text>
</comment>
<sequence length="158" mass="17445">MNLWAIIITAATGLLGAGIGSASVLLSERWRARTSADQDRRAADLRLRDERKEVLIRFFSLVRALERVAERRYDGEEVAAEEVADLTSRLWLLHVEVHLLCTQPVADAVYTLSERLTESARQLTEEAVHIHLSEARLAAISTARAELGISGSLSLAQA</sequence>
<evidence type="ECO:0000313" key="1">
    <source>
        <dbReference type="EMBL" id="MCX4231740.1"/>
    </source>
</evidence>
<gene>
    <name evidence="1" type="ORF">K3769_02930</name>
</gene>
<dbReference type="EMBL" id="JAIFZO010000002">
    <property type="protein sequence ID" value="MCX4231740.1"/>
    <property type="molecule type" value="Genomic_DNA"/>
</dbReference>
<reference evidence="1" key="1">
    <citation type="journal article" date="2022" name="bioRxiv">
        <title>Discovery and biosynthetic assessment of Streptomyces ortus sp nov. isolated from a deep-sea sponge.</title>
        <authorList>
            <person name="Williams S.E."/>
        </authorList>
    </citation>
    <scope>NUCLEOTIDE SEQUENCE</scope>
    <source>
        <strain evidence="1">A15ISP2-DRY2</strain>
    </source>
</reference>
<keyword evidence="2" id="KW-1185">Reference proteome</keyword>
<dbReference type="RefSeq" id="WP_267024862.1">
    <property type="nucleotide sequence ID" value="NZ_JAIFZO010000002.1"/>
</dbReference>
<name>A0ABT3UVZ8_9ACTN</name>
<proteinExistence type="predicted"/>
<dbReference type="Proteomes" id="UP001165590">
    <property type="component" value="Unassembled WGS sequence"/>
</dbReference>
<evidence type="ECO:0000313" key="2">
    <source>
        <dbReference type="Proteomes" id="UP001165590"/>
    </source>
</evidence>
<accession>A0ABT3UVZ8</accession>